<evidence type="ECO:0000256" key="8">
    <source>
        <dbReference type="ARBA" id="ARBA00023204"/>
    </source>
</evidence>
<evidence type="ECO:0000256" key="4">
    <source>
        <dbReference type="ARBA" id="ARBA00022723"/>
    </source>
</evidence>
<dbReference type="GO" id="GO:0005737">
    <property type="term" value="C:cytoplasm"/>
    <property type="evidence" value="ECO:0007669"/>
    <property type="project" value="TreeGrafter"/>
</dbReference>
<dbReference type="EMBL" id="MTLA01000211">
    <property type="protein sequence ID" value="OOP67287.1"/>
    <property type="molecule type" value="Genomic_DNA"/>
</dbReference>
<feature type="domain" description="Endonuclease/exonuclease/phosphatase" evidence="9">
    <location>
        <begin position="12"/>
        <end position="303"/>
    </location>
</feature>
<evidence type="ECO:0000256" key="5">
    <source>
        <dbReference type="ARBA" id="ARBA00022763"/>
    </source>
</evidence>
<keyword evidence="5" id="KW-0227">DNA damage</keyword>
<dbReference type="Proteomes" id="UP000189761">
    <property type="component" value="Unassembled WGS sequence"/>
</dbReference>
<dbReference type="GO" id="GO:0006302">
    <property type="term" value="P:double-strand break repair"/>
    <property type="evidence" value="ECO:0007669"/>
    <property type="project" value="TreeGrafter"/>
</dbReference>
<organism evidence="10 11">
    <name type="scientific">Heyndrickxia oleronia</name>
    <dbReference type="NCBI Taxonomy" id="38875"/>
    <lineage>
        <taxon>Bacteria</taxon>
        <taxon>Bacillati</taxon>
        <taxon>Bacillota</taxon>
        <taxon>Bacilli</taxon>
        <taxon>Bacillales</taxon>
        <taxon>Bacillaceae</taxon>
        <taxon>Heyndrickxia</taxon>
    </lineage>
</organism>
<comment type="cofactor">
    <cofactor evidence="2">
        <name>Mg(2+)</name>
        <dbReference type="ChEBI" id="CHEBI:18420"/>
    </cofactor>
</comment>
<keyword evidence="3" id="KW-0540">Nuclease</keyword>
<evidence type="ECO:0000313" key="11">
    <source>
        <dbReference type="Proteomes" id="UP000189761"/>
    </source>
</evidence>
<dbReference type="InterPro" id="IPR051547">
    <property type="entry name" value="TDP2-like"/>
</dbReference>
<dbReference type="GO" id="GO:0070260">
    <property type="term" value="F:5'-tyrosyl-DNA phosphodiesterase activity"/>
    <property type="evidence" value="ECO:0007669"/>
    <property type="project" value="TreeGrafter"/>
</dbReference>
<keyword evidence="10" id="KW-0255">Endonuclease</keyword>
<evidence type="ECO:0000259" key="9">
    <source>
        <dbReference type="Pfam" id="PF03372"/>
    </source>
</evidence>
<keyword evidence="11" id="KW-1185">Reference proteome</keyword>
<gene>
    <name evidence="10" type="ORF">BWZ43_16520</name>
</gene>
<evidence type="ECO:0000256" key="6">
    <source>
        <dbReference type="ARBA" id="ARBA00022801"/>
    </source>
</evidence>
<dbReference type="PANTHER" id="PTHR15822">
    <property type="entry name" value="TRAF AND TNF RECEPTOR-ASSOCIATED PROTEIN"/>
    <property type="match status" value="1"/>
</dbReference>
<reference evidence="10 11" key="1">
    <citation type="submission" date="2017-01" db="EMBL/GenBank/DDBJ databases">
        <title>Draft genome sequence of Bacillus oleronius.</title>
        <authorList>
            <person name="Allam M."/>
        </authorList>
    </citation>
    <scope>NUCLEOTIDE SEQUENCE [LARGE SCALE GENOMIC DNA]</scope>
    <source>
        <strain evidence="10 11">DSM 9356</strain>
    </source>
</reference>
<dbReference type="GO" id="GO:0046872">
    <property type="term" value="F:metal ion binding"/>
    <property type="evidence" value="ECO:0007669"/>
    <property type="project" value="UniProtKB-KW"/>
</dbReference>
<accession>A0A8E2I6L3</accession>
<evidence type="ECO:0000256" key="2">
    <source>
        <dbReference type="ARBA" id="ARBA00001946"/>
    </source>
</evidence>
<dbReference type="InterPro" id="IPR036691">
    <property type="entry name" value="Endo/exonu/phosph_ase_sf"/>
</dbReference>
<evidence type="ECO:0000256" key="3">
    <source>
        <dbReference type="ARBA" id="ARBA00022722"/>
    </source>
</evidence>
<sequence length="313" mass="35953">MKIRDKFRLSFLTWNLYMGAELPPLFTAVRNQIPNLVSDVYQQFLATNYPLRVKAIAREIAQKKPDLIGLQEAVKWQLEIPNFRTITYDFVQMLIIELKKKGLDYALVVQNNNTTVELPDSNGNLIRLMDRDAILIRNQNRLQVNKRMKANFQTNLNIQIQNQQMEILRGWCSIDIRLDRKQFRLINTHLDTQIDIQIQQAREIIVGPAQTDLPLIVMGDLNSNAMTNDSITYKQFSEFGMQDIWINSGIDTGVTCCQGPDLLNAESSLDSRIDFILYKNGWTPIEAEIVEGRTNTGLWSSDHAGVSAKMYLN</sequence>
<dbReference type="SUPFAM" id="SSF56219">
    <property type="entry name" value="DNase I-like"/>
    <property type="match status" value="1"/>
</dbReference>
<dbReference type="InterPro" id="IPR005135">
    <property type="entry name" value="Endo/exonuclease/phosphatase"/>
</dbReference>
<name>A0A8E2I6L3_9BACI</name>
<comment type="cofactor">
    <cofactor evidence="1">
        <name>Mn(2+)</name>
        <dbReference type="ChEBI" id="CHEBI:29035"/>
    </cofactor>
</comment>
<dbReference type="GO" id="GO:0004519">
    <property type="term" value="F:endonuclease activity"/>
    <property type="evidence" value="ECO:0007669"/>
    <property type="project" value="UniProtKB-KW"/>
</dbReference>
<protein>
    <submittedName>
        <fullName evidence="10">Endonuclease</fullName>
    </submittedName>
</protein>
<comment type="caution">
    <text evidence="10">The sequence shown here is derived from an EMBL/GenBank/DDBJ whole genome shotgun (WGS) entry which is preliminary data.</text>
</comment>
<dbReference type="RefSeq" id="WP_071976403.1">
    <property type="nucleotide sequence ID" value="NZ_CP065424.1"/>
</dbReference>
<dbReference type="AlphaFoldDB" id="A0A8E2I6L3"/>
<dbReference type="PANTHER" id="PTHR15822:SF4">
    <property type="entry name" value="TYROSYL-DNA PHOSPHODIESTERASE 2"/>
    <property type="match status" value="1"/>
</dbReference>
<keyword evidence="7" id="KW-0460">Magnesium</keyword>
<evidence type="ECO:0000256" key="1">
    <source>
        <dbReference type="ARBA" id="ARBA00001936"/>
    </source>
</evidence>
<keyword evidence="8" id="KW-0234">DNA repair</keyword>
<keyword evidence="4" id="KW-0479">Metal-binding</keyword>
<dbReference type="Pfam" id="PF03372">
    <property type="entry name" value="Exo_endo_phos"/>
    <property type="match status" value="1"/>
</dbReference>
<evidence type="ECO:0000313" key="10">
    <source>
        <dbReference type="EMBL" id="OOP67287.1"/>
    </source>
</evidence>
<dbReference type="Gene3D" id="3.60.10.10">
    <property type="entry name" value="Endonuclease/exonuclease/phosphatase"/>
    <property type="match status" value="1"/>
</dbReference>
<dbReference type="GO" id="GO:0003697">
    <property type="term" value="F:single-stranded DNA binding"/>
    <property type="evidence" value="ECO:0007669"/>
    <property type="project" value="TreeGrafter"/>
</dbReference>
<proteinExistence type="predicted"/>
<evidence type="ECO:0000256" key="7">
    <source>
        <dbReference type="ARBA" id="ARBA00022842"/>
    </source>
</evidence>
<keyword evidence="6" id="KW-0378">Hydrolase</keyword>